<accession>A0A387H3W9</accession>
<reference evidence="1 2" key="1">
    <citation type="submission" date="2018-10" db="EMBL/GenBank/DDBJ databases">
        <title>Relationship between Morphology and Antimicrobial Activity in Streptomyces.</title>
        <authorList>
            <person name="Kang H.J."/>
            <person name="Kim S.B."/>
        </authorList>
    </citation>
    <scope>NUCLEOTIDE SEQUENCE [LARGE SCALE GENOMIC DNA]</scope>
    <source>
        <strain evidence="1 2">BH38</strain>
    </source>
</reference>
<dbReference type="RefSeq" id="WP_120719668.1">
    <property type="nucleotide sequence ID" value="NZ_CP032698.1"/>
</dbReference>
<proteinExistence type="predicted"/>
<dbReference type="KEGG" id="shun:DWB77_00502"/>
<evidence type="ECO:0000313" key="1">
    <source>
        <dbReference type="EMBL" id="AYG78395.1"/>
    </source>
</evidence>
<keyword evidence="2" id="KW-1185">Reference proteome</keyword>
<dbReference type="Proteomes" id="UP000271554">
    <property type="component" value="Chromosome"/>
</dbReference>
<name>A0A387H3W9_9ACTN</name>
<dbReference type="AlphaFoldDB" id="A0A387H3W9"/>
<evidence type="ECO:0000313" key="2">
    <source>
        <dbReference type="Proteomes" id="UP000271554"/>
    </source>
</evidence>
<dbReference type="EMBL" id="CP032698">
    <property type="protein sequence ID" value="AYG78395.1"/>
    <property type="molecule type" value="Genomic_DNA"/>
</dbReference>
<dbReference type="OrthoDB" id="3870503at2"/>
<organism evidence="1 2">
    <name type="scientific">Streptomyces hundungensis</name>
    <dbReference type="NCBI Taxonomy" id="1077946"/>
    <lineage>
        <taxon>Bacteria</taxon>
        <taxon>Bacillati</taxon>
        <taxon>Actinomycetota</taxon>
        <taxon>Actinomycetes</taxon>
        <taxon>Kitasatosporales</taxon>
        <taxon>Streptomycetaceae</taxon>
        <taxon>Streptomyces</taxon>
    </lineage>
</organism>
<protein>
    <submittedName>
        <fullName evidence="1">Uncharacterized protein</fullName>
    </submittedName>
</protein>
<sequence>MSIELNPPDRVGPVAVGMSMGEAEEALRSLPGFVRLGTEGGTLETRGFATYSDGMAIAAHLGTGGKVEAIEVFRPLGGTPVMLDGVDVFAGLADEVIARFAARGELVTEDRGRTIILPGRMVVFGREDIPRPENPEAGLHFDSVLVARPGYYDAP</sequence>
<gene>
    <name evidence="1" type="ORF">DWB77_00502</name>
</gene>